<name>A0A4Z2EIT4_9TELE</name>
<evidence type="ECO:0000313" key="2">
    <source>
        <dbReference type="Proteomes" id="UP000314294"/>
    </source>
</evidence>
<keyword evidence="2" id="KW-1185">Reference proteome</keyword>
<comment type="caution">
    <text evidence="1">The sequence shown here is derived from an EMBL/GenBank/DDBJ whole genome shotgun (WGS) entry which is preliminary data.</text>
</comment>
<reference evidence="1 2" key="1">
    <citation type="submission" date="2019-03" db="EMBL/GenBank/DDBJ databases">
        <title>First draft genome of Liparis tanakae, snailfish: a comprehensive survey of snailfish specific genes.</title>
        <authorList>
            <person name="Kim W."/>
            <person name="Song I."/>
            <person name="Jeong J.-H."/>
            <person name="Kim D."/>
            <person name="Kim S."/>
            <person name="Ryu S."/>
            <person name="Song J.Y."/>
            <person name="Lee S.K."/>
        </authorList>
    </citation>
    <scope>NUCLEOTIDE SEQUENCE [LARGE SCALE GENOMIC DNA]</scope>
    <source>
        <tissue evidence="1">Muscle</tissue>
    </source>
</reference>
<dbReference type="OrthoDB" id="3647at2759"/>
<dbReference type="InterPro" id="IPR029063">
    <property type="entry name" value="SAM-dependent_MTases_sf"/>
</dbReference>
<evidence type="ECO:0000313" key="1">
    <source>
        <dbReference type="EMBL" id="TNN28531.1"/>
    </source>
</evidence>
<proteinExistence type="predicted"/>
<protein>
    <submittedName>
        <fullName evidence="1">Williams-Beuren syndrome chromosomal region 27 protein</fullName>
    </submittedName>
</protein>
<dbReference type="AlphaFoldDB" id="A0A4Z2EIT4"/>
<dbReference type="EMBL" id="SRLO01006792">
    <property type="protein sequence ID" value="TNN28531.1"/>
    <property type="molecule type" value="Genomic_DNA"/>
</dbReference>
<gene>
    <name evidence="1" type="primary">WBSCR27_4</name>
    <name evidence="1" type="ORF">EYF80_061321</name>
</gene>
<accession>A0A4Z2EIT4</accession>
<organism evidence="1 2">
    <name type="scientific">Liparis tanakae</name>
    <name type="common">Tanaka's snailfish</name>
    <dbReference type="NCBI Taxonomy" id="230148"/>
    <lineage>
        <taxon>Eukaryota</taxon>
        <taxon>Metazoa</taxon>
        <taxon>Chordata</taxon>
        <taxon>Craniata</taxon>
        <taxon>Vertebrata</taxon>
        <taxon>Euteleostomi</taxon>
        <taxon>Actinopterygii</taxon>
        <taxon>Neopterygii</taxon>
        <taxon>Teleostei</taxon>
        <taxon>Neoteleostei</taxon>
        <taxon>Acanthomorphata</taxon>
        <taxon>Eupercaria</taxon>
        <taxon>Perciformes</taxon>
        <taxon>Cottioidei</taxon>
        <taxon>Cottales</taxon>
        <taxon>Liparidae</taxon>
        <taxon>Liparis</taxon>
    </lineage>
</organism>
<dbReference type="Gene3D" id="3.40.50.150">
    <property type="entry name" value="Vaccinia Virus protein VP39"/>
    <property type="match status" value="1"/>
</dbReference>
<dbReference type="Proteomes" id="UP000314294">
    <property type="component" value="Unassembled WGS sequence"/>
</dbReference>
<sequence>MSSDGRTVNDVMSFVKTCQGADSQRRMKFYDGWAETYEQDHSILNYRAPDHAVDFLMENFSGPPEEVQVLDVACGSGLVAKLVSPIGEK</sequence>
<dbReference type="SUPFAM" id="SSF53335">
    <property type="entry name" value="S-adenosyl-L-methionine-dependent methyltransferases"/>
    <property type="match status" value="1"/>
</dbReference>